<comment type="caution">
    <text evidence="1">The sequence shown here is derived from an EMBL/GenBank/DDBJ whole genome shotgun (WGS) entry which is preliminary data.</text>
</comment>
<sequence>MASSCRRVHTPIRPVRMPHQQHSRLRALKLSLRVEIALQARAFFRLCDTPWSLDSPVCGVGVHHRILRFILVGKSAHPIDDTVHAPRGTRKRTVLEAQTRSRGALHAGEIGYTWTASRRALRAIIQVGLGVVQLRQVDSRPGNHPGQEIAAPPLSRCQEKGFIDQQRSIRLAQLITRGRPLQALWTGLVSFRGHCLASRARAREETQQASIRRTDTPVVLVFHHDAQPVVPPFHGLGIVGASAKGLGHSQQGGIVYPLIAPGTERPLEGQGGEAILDTQVRYLLEAGPRGEIDGIVSVEAPIASHRPSTIEFSGHTVLVHRTIAIVVLAIRADFRPTGYTAVTARVRTRRGPTVLQADRPTEPVFIRLPIEIIVLAIAHLGLRHRVTAHHDGIEELISTRRLRQLSIRIDDTLPLAQSSWLHAVQVAAALPPRTLRTGIEASVPKEHIILSILGRHVARLLIIGTNTLCFSHRLAGTITKPGNDGGTVSIGVGPRFMIAKIIGAGGRHDQQTE</sequence>
<dbReference type="EMBL" id="ANAH02000049">
    <property type="protein sequence ID" value="EPX57545.1"/>
    <property type="molecule type" value="Genomic_DNA"/>
</dbReference>
<evidence type="ECO:0000313" key="2">
    <source>
        <dbReference type="Proteomes" id="UP000011682"/>
    </source>
</evidence>
<dbReference type="Proteomes" id="UP000011682">
    <property type="component" value="Unassembled WGS sequence"/>
</dbReference>
<organism evidence="1 2">
    <name type="scientific">Cystobacter fuscus (strain ATCC 25194 / DSM 2262 / NBRC 100088 / M29)</name>
    <dbReference type="NCBI Taxonomy" id="1242864"/>
    <lineage>
        <taxon>Bacteria</taxon>
        <taxon>Pseudomonadati</taxon>
        <taxon>Myxococcota</taxon>
        <taxon>Myxococcia</taxon>
        <taxon>Myxococcales</taxon>
        <taxon>Cystobacterineae</taxon>
        <taxon>Archangiaceae</taxon>
        <taxon>Cystobacter</taxon>
    </lineage>
</organism>
<gene>
    <name evidence="1" type="ORF">D187_009819</name>
</gene>
<accession>S9NZB7</accession>
<evidence type="ECO:0000313" key="1">
    <source>
        <dbReference type="EMBL" id="EPX57545.1"/>
    </source>
</evidence>
<protein>
    <submittedName>
        <fullName evidence="1">Uncharacterized protein</fullName>
    </submittedName>
</protein>
<dbReference type="AlphaFoldDB" id="S9NZB7"/>
<keyword evidence="2" id="KW-1185">Reference proteome</keyword>
<name>S9NZB7_CYSF2</name>
<reference evidence="1" key="1">
    <citation type="submission" date="2013-05" db="EMBL/GenBank/DDBJ databases">
        <title>Genome assembly of Cystobacter fuscus DSM 2262.</title>
        <authorList>
            <person name="Sharma G."/>
            <person name="Khatri I."/>
            <person name="Kaur C."/>
            <person name="Mayilraj S."/>
            <person name="Subramanian S."/>
        </authorList>
    </citation>
    <scope>NUCLEOTIDE SEQUENCE [LARGE SCALE GENOMIC DNA]</scope>
    <source>
        <strain evidence="1">DSM 2262</strain>
    </source>
</reference>
<proteinExistence type="predicted"/>